<dbReference type="GO" id="GO:0003700">
    <property type="term" value="F:DNA-binding transcription factor activity"/>
    <property type="evidence" value="ECO:0007669"/>
    <property type="project" value="TreeGrafter"/>
</dbReference>
<evidence type="ECO:0000259" key="3">
    <source>
        <dbReference type="PROSITE" id="PS50977"/>
    </source>
</evidence>
<feature type="DNA-binding region" description="H-T-H motif" evidence="2">
    <location>
        <begin position="41"/>
        <end position="60"/>
    </location>
</feature>
<dbReference type="OrthoDB" id="3267320at2"/>
<dbReference type="AlphaFoldDB" id="A0A1Q9LCZ2"/>
<dbReference type="Pfam" id="PF00440">
    <property type="entry name" value="TetR_N"/>
    <property type="match status" value="1"/>
</dbReference>
<dbReference type="Proteomes" id="UP000186040">
    <property type="component" value="Unassembled WGS sequence"/>
</dbReference>
<gene>
    <name evidence="4" type="ORF">BJP25_02545</name>
</gene>
<dbReference type="GO" id="GO:0000976">
    <property type="term" value="F:transcription cis-regulatory region binding"/>
    <property type="evidence" value="ECO:0007669"/>
    <property type="project" value="TreeGrafter"/>
</dbReference>
<name>A0A1Q9LCZ2_9PSEU</name>
<dbReference type="InterPro" id="IPR001647">
    <property type="entry name" value="HTH_TetR"/>
</dbReference>
<comment type="caution">
    <text evidence="4">The sequence shown here is derived from an EMBL/GenBank/DDBJ whole genome shotgun (WGS) entry which is preliminary data.</text>
</comment>
<keyword evidence="5" id="KW-1185">Reference proteome</keyword>
<dbReference type="STRING" id="1193682.BJP25_02545"/>
<dbReference type="Gene3D" id="1.10.10.60">
    <property type="entry name" value="Homeodomain-like"/>
    <property type="match status" value="1"/>
</dbReference>
<accession>A0A1Q9LCZ2</accession>
<reference evidence="4 5" key="1">
    <citation type="submission" date="2016-10" db="EMBL/GenBank/DDBJ databases">
        <title>The Draft Genome Sequence of Actinokineospora bangkokensis 44EHWT reveals the biosynthetic pathway of antifungal compounds Thailandins with unusual extender unit butylmalonyl-CoA.</title>
        <authorList>
            <person name="Greule A."/>
            <person name="Intra B."/>
            <person name="Flemming S."/>
            <person name="Rommel M.G."/>
            <person name="Panbangred W."/>
            <person name="Bechthold A."/>
        </authorList>
    </citation>
    <scope>NUCLEOTIDE SEQUENCE [LARGE SCALE GENOMIC DNA]</scope>
    <source>
        <strain evidence="4 5">44EHW</strain>
    </source>
</reference>
<evidence type="ECO:0000256" key="1">
    <source>
        <dbReference type="ARBA" id="ARBA00023125"/>
    </source>
</evidence>
<dbReference type="PANTHER" id="PTHR30055:SF153">
    <property type="entry name" value="HTH-TYPE TRANSCRIPTIONAL REPRESSOR RV3405C"/>
    <property type="match status" value="1"/>
</dbReference>
<dbReference type="PANTHER" id="PTHR30055">
    <property type="entry name" value="HTH-TYPE TRANSCRIPTIONAL REGULATOR RUTR"/>
    <property type="match status" value="1"/>
</dbReference>
<dbReference type="SUPFAM" id="SSF46689">
    <property type="entry name" value="Homeodomain-like"/>
    <property type="match status" value="1"/>
</dbReference>
<dbReference type="RefSeq" id="WP_075978108.1">
    <property type="nucleotide sequence ID" value="NZ_MKQR01000028.1"/>
</dbReference>
<dbReference type="EMBL" id="MKQR01000028">
    <property type="protein sequence ID" value="OLR89901.1"/>
    <property type="molecule type" value="Genomic_DNA"/>
</dbReference>
<evidence type="ECO:0000313" key="5">
    <source>
        <dbReference type="Proteomes" id="UP000186040"/>
    </source>
</evidence>
<dbReference type="Gene3D" id="1.10.357.10">
    <property type="entry name" value="Tetracycline Repressor, domain 2"/>
    <property type="match status" value="1"/>
</dbReference>
<dbReference type="InterPro" id="IPR050109">
    <property type="entry name" value="HTH-type_TetR-like_transc_reg"/>
</dbReference>
<feature type="domain" description="HTH tetR-type" evidence="3">
    <location>
        <begin position="18"/>
        <end position="78"/>
    </location>
</feature>
<keyword evidence="1 2" id="KW-0238">DNA-binding</keyword>
<proteinExistence type="predicted"/>
<sequence>MTDKRHSNTVSRGTAPTRVEDDVLLDAARDCVLANGVRRTTLTDVARRAEVSRMTLYRRFPDVRGLLATLMTREFGQALARTQTEVAHRPAARDRLVTGAVAGVRAIAADPLMRTILDRDGDLVLPYVVTRLGSTQQIAEEFLLAHITAGHADGTVRRAEPRAQARALLLVVQSFVLSHAPATADLDAEALYAELAHLLDAALSP</sequence>
<evidence type="ECO:0000313" key="4">
    <source>
        <dbReference type="EMBL" id="OLR89901.1"/>
    </source>
</evidence>
<organism evidence="4 5">
    <name type="scientific">Actinokineospora bangkokensis</name>
    <dbReference type="NCBI Taxonomy" id="1193682"/>
    <lineage>
        <taxon>Bacteria</taxon>
        <taxon>Bacillati</taxon>
        <taxon>Actinomycetota</taxon>
        <taxon>Actinomycetes</taxon>
        <taxon>Pseudonocardiales</taxon>
        <taxon>Pseudonocardiaceae</taxon>
        <taxon>Actinokineospora</taxon>
    </lineage>
</organism>
<dbReference type="InterPro" id="IPR009057">
    <property type="entry name" value="Homeodomain-like_sf"/>
</dbReference>
<dbReference type="PROSITE" id="PS50977">
    <property type="entry name" value="HTH_TETR_2"/>
    <property type="match status" value="1"/>
</dbReference>
<protein>
    <submittedName>
        <fullName evidence="4">TetR family transcriptional regulator</fullName>
    </submittedName>
</protein>
<evidence type="ECO:0000256" key="2">
    <source>
        <dbReference type="PROSITE-ProRule" id="PRU00335"/>
    </source>
</evidence>